<dbReference type="AlphaFoldDB" id="A0A3M6TZB7"/>
<reference evidence="1 2" key="1">
    <citation type="journal article" date="2018" name="Sci. Rep.">
        <title>Comparative analysis of the Pocillopora damicornis genome highlights role of immune system in coral evolution.</title>
        <authorList>
            <person name="Cunning R."/>
            <person name="Bay R.A."/>
            <person name="Gillette P."/>
            <person name="Baker A.C."/>
            <person name="Traylor-Knowles N."/>
        </authorList>
    </citation>
    <scope>NUCLEOTIDE SEQUENCE [LARGE SCALE GENOMIC DNA]</scope>
    <source>
        <strain evidence="1">RSMAS</strain>
        <tissue evidence="1">Whole animal</tissue>
    </source>
</reference>
<evidence type="ECO:0000313" key="1">
    <source>
        <dbReference type="EMBL" id="RMX46785.1"/>
    </source>
</evidence>
<protein>
    <submittedName>
        <fullName evidence="1">Uncharacterized protein</fullName>
    </submittedName>
</protein>
<keyword evidence="2" id="KW-1185">Reference proteome</keyword>
<dbReference type="Proteomes" id="UP000275408">
    <property type="component" value="Unassembled WGS sequence"/>
</dbReference>
<accession>A0A3M6TZB7</accession>
<organism evidence="1 2">
    <name type="scientific">Pocillopora damicornis</name>
    <name type="common">Cauliflower coral</name>
    <name type="synonym">Millepora damicornis</name>
    <dbReference type="NCBI Taxonomy" id="46731"/>
    <lineage>
        <taxon>Eukaryota</taxon>
        <taxon>Metazoa</taxon>
        <taxon>Cnidaria</taxon>
        <taxon>Anthozoa</taxon>
        <taxon>Hexacorallia</taxon>
        <taxon>Scleractinia</taxon>
        <taxon>Astrocoeniina</taxon>
        <taxon>Pocilloporidae</taxon>
        <taxon>Pocillopora</taxon>
    </lineage>
</organism>
<comment type="caution">
    <text evidence="1">The sequence shown here is derived from an EMBL/GenBank/DDBJ whole genome shotgun (WGS) entry which is preliminary data.</text>
</comment>
<evidence type="ECO:0000313" key="2">
    <source>
        <dbReference type="Proteomes" id="UP000275408"/>
    </source>
</evidence>
<feature type="non-terminal residue" evidence="1">
    <location>
        <position position="79"/>
    </location>
</feature>
<feature type="non-terminal residue" evidence="1">
    <location>
        <position position="1"/>
    </location>
</feature>
<dbReference type="EMBL" id="RCHS01002577">
    <property type="protein sequence ID" value="RMX46785.1"/>
    <property type="molecule type" value="Genomic_DNA"/>
</dbReference>
<proteinExistence type="predicted"/>
<name>A0A3M6TZB7_POCDA</name>
<gene>
    <name evidence="1" type="ORF">pdam_00025244</name>
</gene>
<sequence length="79" mass="9049">SWLRVCNLVFDGYYNFSAEKTFRGLATNPNKMFLTKNSASVSNKDECSTFPQSLRASVKLQYSIHEARRMYSPKPVAHL</sequence>